<dbReference type="OrthoDB" id="8410283at2"/>
<feature type="compositionally biased region" description="Polar residues" evidence="1">
    <location>
        <begin position="61"/>
        <end position="74"/>
    </location>
</feature>
<feature type="region of interest" description="Disordered" evidence="1">
    <location>
        <begin position="61"/>
        <end position="88"/>
    </location>
</feature>
<keyword evidence="3" id="KW-1185">Reference proteome</keyword>
<evidence type="ECO:0000256" key="1">
    <source>
        <dbReference type="SAM" id="MobiDB-lite"/>
    </source>
</evidence>
<comment type="caution">
    <text evidence="2">The sequence shown here is derived from an EMBL/GenBank/DDBJ whole genome shotgun (WGS) entry which is preliminary data.</text>
</comment>
<gene>
    <name evidence="2" type="ORF">CH339_02440</name>
</gene>
<dbReference type="EMBL" id="NPEV01000003">
    <property type="protein sequence ID" value="RAI29632.1"/>
    <property type="molecule type" value="Genomic_DNA"/>
</dbReference>
<feature type="region of interest" description="Disordered" evidence="1">
    <location>
        <begin position="1"/>
        <end position="22"/>
    </location>
</feature>
<dbReference type="Proteomes" id="UP000249299">
    <property type="component" value="Unassembled WGS sequence"/>
</dbReference>
<sequence length="88" mass="9235">MSLAAADANAWERHGTASGWRGTARVDAQGGCYNGTCSRNITRYGPYGGSMHRSGSVTCNPNTQSCTGHRTTTGPNGGTVTRHGTVYR</sequence>
<dbReference type="AlphaFoldDB" id="A0A327JXD5"/>
<accession>A0A327JXD5</accession>
<proteinExistence type="predicted"/>
<evidence type="ECO:0000313" key="2">
    <source>
        <dbReference type="EMBL" id="RAI29632.1"/>
    </source>
</evidence>
<protein>
    <submittedName>
        <fullName evidence="2">Uncharacterized protein</fullName>
    </submittedName>
</protein>
<organism evidence="2 3">
    <name type="scientific">Rhodobium orientis</name>
    <dbReference type="NCBI Taxonomy" id="34017"/>
    <lineage>
        <taxon>Bacteria</taxon>
        <taxon>Pseudomonadati</taxon>
        <taxon>Pseudomonadota</taxon>
        <taxon>Alphaproteobacteria</taxon>
        <taxon>Hyphomicrobiales</taxon>
        <taxon>Rhodobiaceae</taxon>
        <taxon>Rhodobium</taxon>
    </lineage>
</organism>
<reference evidence="2 3" key="1">
    <citation type="submission" date="2017-07" db="EMBL/GenBank/DDBJ databases">
        <title>Draft Genome Sequences of Select Purple Nonsulfur Bacteria.</title>
        <authorList>
            <person name="Lasarre B."/>
            <person name="Mckinlay J.B."/>
        </authorList>
    </citation>
    <scope>NUCLEOTIDE SEQUENCE [LARGE SCALE GENOMIC DNA]</scope>
    <source>
        <strain evidence="2 3">DSM 11290</strain>
    </source>
</reference>
<name>A0A327JXD5_9HYPH</name>
<evidence type="ECO:0000313" key="3">
    <source>
        <dbReference type="Proteomes" id="UP000249299"/>
    </source>
</evidence>